<dbReference type="InterPro" id="IPR036514">
    <property type="entry name" value="SGNH_hydro_sf"/>
</dbReference>
<dbReference type="SUPFAM" id="SSF52266">
    <property type="entry name" value="SGNH hydrolase"/>
    <property type="match status" value="1"/>
</dbReference>
<dbReference type="GO" id="GO:0004622">
    <property type="term" value="F:phosphatidylcholine lysophospholipase activity"/>
    <property type="evidence" value="ECO:0007669"/>
    <property type="project" value="TreeGrafter"/>
</dbReference>
<dbReference type="RefSeq" id="WP_079604052.1">
    <property type="nucleotide sequence ID" value="NZ_LT670817.1"/>
</dbReference>
<evidence type="ECO:0000313" key="3">
    <source>
        <dbReference type="Proteomes" id="UP000189796"/>
    </source>
</evidence>
<protein>
    <submittedName>
        <fullName evidence="2">Lysophospholipase L1</fullName>
    </submittedName>
</protein>
<proteinExistence type="predicted"/>
<dbReference type="InterPro" id="IPR013830">
    <property type="entry name" value="SGNH_hydro"/>
</dbReference>
<evidence type="ECO:0000259" key="1">
    <source>
        <dbReference type="Pfam" id="PF13472"/>
    </source>
</evidence>
<name>A0A1M5UGN5_9BRAD</name>
<reference evidence="2 3" key="1">
    <citation type="submission" date="2016-11" db="EMBL/GenBank/DDBJ databases">
        <authorList>
            <person name="Jaros S."/>
            <person name="Januszkiewicz K."/>
            <person name="Wedrychowicz H."/>
        </authorList>
    </citation>
    <scope>NUCLEOTIDE SEQUENCE [LARGE SCALE GENOMIC DNA]</scope>
    <source>
        <strain evidence="2 3">GAS138</strain>
    </source>
</reference>
<sequence length="227" mass="24493">MKMSRWSLILFVLIVSNVATGYVVKKNAPPKVDPQRDMLNALTRMSDIRTPFVVILGDSITQNARLPDSICGMPLINAGVGGSRASTFIPFAEEMEARNISPFLVVLALGTNDTVLDYRTNFASAYKLLIDSLPHSPIALATLPPNDRSAPDAIRRNPSALSSVDQAIRDMAATRKAPLIDLGKIVGLKTHDGIHPTAATYPLWNKAIVDGIEGAMSCKGVTAEIER</sequence>
<dbReference type="Pfam" id="PF13472">
    <property type="entry name" value="Lipase_GDSL_2"/>
    <property type="match status" value="1"/>
</dbReference>
<dbReference type="Proteomes" id="UP000189796">
    <property type="component" value="Chromosome I"/>
</dbReference>
<gene>
    <name evidence="2" type="ORF">SAMN05443248_5433</name>
</gene>
<dbReference type="CDD" id="cd00229">
    <property type="entry name" value="SGNH_hydrolase"/>
    <property type="match status" value="1"/>
</dbReference>
<dbReference type="AlphaFoldDB" id="A0A1M5UGN5"/>
<dbReference type="OrthoDB" id="8355047at2"/>
<feature type="domain" description="SGNH hydrolase-type esterase" evidence="1">
    <location>
        <begin position="56"/>
        <end position="201"/>
    </location>
</feature>
<dbReference type="InterPro" id="IPR051532">
    <property type="entry name" value="Ester_Hydrolysis_Enzymes"/>
</dbReference>
<evidence type="ECO:0000313" key="2">
    <source>
        <dbReference type="EMBL" id="SHH62068.1"/>
    </source>
</evidence>
<accession>A0A1M5UGN5</accession>
<organism evidence="2 3">
    <name type="scientific">Bradyrhizobium erythrophlei</name>
    <dbReference type="NCBI Taxonomy" id="1437360"/>
    <lineage>
        <taxon>Bacteria</taxon>
        <taxon>Pseudomonadati</taxon>
        <taxon>Pseudomonadota</taxon>
        <taxon>Alphaproteobacteria</taxon>
        <taxon>Hyphomicrobiales</taxon>
        <taxon>Nitrobacteraceae</taxon>
        <taxon>Bradyrhizobium</taxon>
    </lineage>
</organism>
<dbReference type="EMBL" id="LT670817">
    <property type="protein sequence ID" value="SHH62068.1"/>
    <property type="molecule type" value="Genomic_DNA"/>
</dbReference>
<dbReference type="Gene3D" id="3.40.50.1110">
    <property type="entry name" value="SGNH hydrolase"/>
    <property type="match status" value="1"/>
</dbReference>
<dbReference type="PANTHER" id="PTHR30383:SF5">
    <property type="entry name" value="SGNH HYDROLASE-TYPE ESTERASE DOMAIN-CONTAINING PROTEIN"/>
    <property type="match status" value="1"/>
</dbReference>
<dbReference type="PANTHER" id="PTHR30383">
    <property type="entry name" value="THIOESTERASE 1/PROTEASE 1/LYSOPHOSPHOLIPASE L1"/>
    <property type="match status" value="1"/>
</dbReference>